<proteinExistence type="predicted"/>
<organism evidence="3 4">
    <name type="scientific">Naganishia liquefaciens</name>
    <dbReference type="NCBI Taxonomy" id="104408"/>
    <lineage>
        <taxon>Eukaryota</taxon>
        <taxon>Fungi</taxon>
        <taxon>Dikarya</taxon>
        <taxon>Basidiomycota</taxon>
        <taxon>Agaricomycotina</taxon>
        <taxon>Tremellomycetes</taxon>
        <taxon>Filobasidiales</taxon>
        <taxon>Filobasidiaceae</taxon>
        <taxon>Naganishia</taxon>
    </lineage>
</organism>
<comment type="caution">
    <text evidence="3">The sequence shown here is derived from an EMBL/GenBank/DDBJ whole genome shotgun (WGS) entry which is preliminary data.</text>
</comment>
<feature type="chain" id="PRO_5034228775" evidence="2">
    <location>
        <begin position="24"/>
        <end position="252"/>
    </location>
</feature>
<dbReference type="EMBL" id="BLZA01000030">
    <property type="protein sequence ID" value="GHJ88373.1"/>
    <property type="molecule type" value="Genomic_DNA"/>
</dbReference>
<evidence type="ECO:0000313" key="4">
    <source>
        <dbReference type="Proteomes" id="UP000620104"/>
    </source>
</evidence>
<dbReference type="SMART" id="SM00786">
    <property type="entry name" value="SHR3_chaperone"/>
    <property type="match status" value="1"/>
</dbReference>
<dbReference type="InterPro" id="IPR013248">
    <property type="entry name" value="Psh3/Shr3"/>
</dbReference>
<evidence type="ECO:0000256" key="1">
    <source>
        <dbReference type="SAM" id="MobiDB-lite"/>
    </source>
</evidence>
<evidence type="ECO:0000313" key="3">
    <source>
        <dbReference type="EMBL" id="GHJ88373.1"/>
    </source>
</evidence>
<accession>A0A8H3YGJ8</accession>
<protein>
    <submittedName>
        <fullName evidence="3">Uncharacterized protein</fullName>
    </submittedName>
</protein>
<keyword evidence="2" id="KW-0732">Signal</keyword>
<dbReference type="GO" id="GO:0051082">
    <property type="term" value="F:unfolded protein binding"/>
    <property type="evidence" value="ECO:0007669"/>
    <property type="project" value="TreeGrafter"/>
</dbReference>
<dbReference type="GO" id="GO:0006888">
    <property type="term" value="P:endoplasmic reticulum to Golgi vesicle-mediated transport"/>
    <property type="evidence" value="ECO:0007669"/>
    <property type="project" value="TreeGrafter"/>
</dbReference>
<dbReference type="AlphaFoldDB" id="A0A8H3YGJ8"/>
<keyword evidence="4" id="KW-1185">Reference proteome</keyword>
<name>A0A8H3YGJ8_9TREE</name>
<dbReference type="OrthoDB" id="5229808at2759"/>
<dbReference type="Pfam" id="PF08229">
    <property type="entry name" value="SHR3_chaperone"/>
    <property type="match status" value="1"/>
</dbReference>
<dbReference type="GO" id="GO:0005789">
    <property type="term" value="C:endoplasmic reticulum membrane"/>
    <property type="evidence" value="ECO:0007669"/>
    <property type="project" value="TreeGrafter"/>
</dbReference>
<reference evidence="3" key="1">
    <citation type="submission" date="2020-07" db="EMBL/GenBank/DDBJ databases">
        <title>Draft Genome Sequence of a Deep-Sea Yeast, Naganishia (Cryptococcus) liquefaciens strain N6.</title>
        <authorList>
            <person name="Han Y.W."/>
            <person name="Kajitani R."/>
            <person name="Morimoto H."/>
            <person name="Parhat M."/>
            <person name="Tsubouchi H."/>
            <person name="Bakenova O."/>
            <person name="Ogata M."/>
            <person name="Argunhan B."/>
            <person name="Aoki R."/>
            <person name="Kajiwara S."/>
            <person name="Itoh T."/>
            <person name="Iwasaki H."/>
        </authorList>
    </citation>
    <scope>NUCLEOTIDE SEQUENCE</scope>
    <source>
        <strain evidence="3">N6</strain>
    </source>
</reference>
<dbReference type="PANTHER" id="PTHR28228">
    <property type="entry name" value="SECRETORY COMPONENT PROTEIN SHR3"/>
    <property type="match status" value="1"/>
</dbReference>
<evidence type="ECO:0000256" key="2">
    <source>
        <dbReference type="SAM" id="SignalP"/>
    </source>
</evidence>
<gene>
    <name evidence="3" type="ORF">NliqN6_4775</name>
</gene>
<feature type="compositionally biased region" description="Basic and acidic residues" evidence="1">
    <location>
        <begin position="187"/>
        <end position="202"/>
    </location>
</feature>
<feature type="signal peptide" evidence="2">
    <location>
        <begin position="1"/>
        <end position="23"/>
    </location>
</feature>
<sequence length="252" mass="27466">MPWRSMFMTVATCFLAGSTFVHWIADHNTVWRNPTTDDAARIAIKYYNILAGSTSEAARGDSTLLANIWLVVGSVATLLCGSRAVSAMLGLREDDNESNGGYLFDGACTVLLMRVVWVQWSEVYPAIASLLNAPGQAQATTTSFDLAADTVRGLASRNLSISVCLTGVILLQAGRYYSERSYEKSRINDERAAAEDASRETPQESTVTSAATTDTEYDSHTEGNKVPLKKRGRAQTPYRELSESEAMELKTG</sequence>
<feature type="compositionally biased region" description="Polar residues" evidence="1">
    <location>
        <begin position="203"/>
        <end position="214"/>
    </location>
</feature>
<dbReference type="PANTHER" id="PTHR28228:SF1">
    <property type="entry name" value="SECRETORY COMPONENT PROTEIN SHR3"/>
    <property type="match status" value="1"/>
</dbReference>
<dbReference type="Proteomes" id="UP000620104">
    <property type="component" value="Unassembled WGS sequence"/>
</dbReference>
<feature type="region of interest" description="Disordered" evidence="1">
    <location>
        <begin position="187"/>
        <end position="252"/>
    </location>
</feature>